<evidence type="ECO:0000313" key="1">
    <source>
        <dbReference type="EMBL" id="CAI9160519.1"/>
    </source>
</evidence>
<reference evidence="1" key="1">
    <citation type="submission" date="2023-04" db="EMBL/GenBank/DDBJ databases">
        <authorList>
            <consortium name="ELIXIR-Norway"/>
        </authorList>
    </citation>
    <scope>NUCLEOTIDE SEQUENCE [LARGE SCALE GENOMIC DNA]</scope>
</reference>
<gene>
    <name evidence="1" type="ORF">MRATA1EN1_LOCUS9481</name>
</gene>
<sequence length="105" mass="11673">MRAEVKPQAVVFPTRDKWGQRHLQEPSWGQSKSHNVHTLCVLNCLSCVQLFVTPLTIACQAPLSMGFSRQEYWSGLPCPPPGNLPVPGIEHHRLALKSPHQGAQI</sequence>
<dbReference type="Proteomes" id="UP001176941">
    <property type="component" value="Chromosome 2"/>
</dbReference>
<organism evidence="1 2">
    <name type="scientific">Rangifer tarandus platyrhynchus</name>
    <name type="common">Svalbard reindeer</name>
    <dbReference type="NCBI Taxonomy" id="3082113"/>
    <lineage>
        <taxon>Eukaryota</taxon>
        <taxon>Metazoa</taxon>
        <taxon>Chordata</taxon>
        <taxon>Craniata</taxon>
        <taxon>Vertebrata</taxon>
        <taxon>Euteleostomi</taxon>
        <taxon>Mammalia</taxon>
        <taxon>Eutheria</taxon>
        <taxon>Laurasiatheria</taxon>
        <taxon>Artiodactyla</taxon>
        <taxon>Ruminantia</taxon>
        <taxon>Pecora</taxon>
        <taxon>Cervidae</taxon>
        <taxon>Odocoileinae</taxon>
        <taxon>Rangifer</taxon>
    </lineage>
</organism>
<accession>A0ABN8YG58</accession>
<protein>
    <submittedName>
        <fullName evidence="1">Uncharacterized protein</fullName>
    </submittedName>
</protein>
<dbReference type="EMBL" id="OX459938">
    <property type="protein sequence ID" value="CAI9160519.1"/>
    <property type="molecule type" value="Genomic_DNA"/>
</dbReference>
<evidence type="ECO:0000313" key="2">
    <source>
        <dbReference type="Proteomes" id="UP001176941"/>
    </source>
</evidence>
<proteinExistence type="predicted"/>
<keyword evidence="2" id="KW-1185">Reference proteome</keyword>
<name>A0ABN8YG58_RANTA</name>